<evidence type="ECO:0000259" key="1">
    <source>
        <dbReference type="SMART" id="SM00849"/>
    </source>
</evidence>
<organism evidence="2 3">
    <name type="scientific">Bacillus cereus</name>
    <dbReference type="NCBI Taxonomy" id="1396"/>
    <lineage>
        <taxon>Bacteria</taxon>
        <taxon>Bacillati</taxon>
        <taxon>Bacillota</taxon>
        <taxon>Bacilli</taxon>
        <taxon>Bacillales</taxon>
        <taxon>Bacillaceae</taxon>
        <taxon>Bacillus</taxon>
        <taxon>Bacillus cereus group</taxon>
    </lineage>
</organism>
<reference evidence="2 3" key="1">
    <citation type="submission" date="2015-09" db="EMBL/GenBank/DDBJ databases">
        <title>Bacillus cereus food isolates.</title>
        <authorList>
            <person name="Boekhorst J."/>
        </authorList>
    </citation>
    <scope>NUCLEOTIDE SEQUENCE [LARGE SCALE GENOMIC DNA]</scope>
    <source>
        <strain evidence="2 3">B4082</strain>
    </source>
</reference>
<dbReference type="Proteomes" id="UP000076501">
    <property type="component" value="Unassembled WGS sequence"/>
</dbReference>
<keyword evidence="2" id="KW-0378">Hydrolase</keyword>
<dbReference type="PANTHER" id="PTHR43084:SF1">
    <property type="entry name" value="PERSULFIDE DIOXYGENASE ETHE1, MITOCHONDRIAL"/>
    <property type="match status" value="1"/>
</dbReference>
<dbReference type="PATRIC" id="fig|1396.539.peg.1073"/>
<dbReference type="InterPro" id="IPR051682">
    <property type="entry name" value="Mito_Persulfide_Diox"/>
</dbReference>
<feature type="domain" description="Metallo-beta-lactamase" evidence="1">
    <location>
        <begin position="3"/>
        <end position="156"/>
    </location>
</feature>
<protein>
    <submittedName>
        <fullName evidence="2">Zn-dependent hydroxyacylglutathione hydrolase / Polysulfide binding protein</fullName>
    </submittedName>
</protein>
<dbReference type="Pfam" id="PF00753">
    <property type="entry name" value="Lactamase_B"/>
    <property type="match status" value="1"/>
</dbReference>
<dbReference type="GO" id="GO:0050313">
    <property type="term" value="F:sulfur dioxygenase activity"/>
    <property type="evidence" value="ECO:0007669"/>
    <property type="project" value="TreeGrafter"/>
</dbReference>
<sequence length="220" mass="24820">MEVIAAAETHIHTDFLSGSREFSNLYHANLYVSDEGDCDWKYQYLNECRYKLVREGTEFKIGHIKFNAIHTPGHTPESISFLVTDTSQNNYTNDKPIGIFTGDFIFVGDIGRPDLLETAVGMKDTAKIGEIDDLFYRPKFIQNYADEQIDIVLSGHAHGVQFRLLFISKLVAPNQGVLPKYTAGLYEKQSTSMVVSRGLGNSIIPQRIFNRPELVVVQLN</sequence>
<dbReference type="InterPro" id="IPR036866">
    <property type="entry name" value="RibonucZ/Hydroxyglut_hydro"/>
</dbReference>
<evidence type="ECO:0000313" key="3">
    <source>
        <dbReference type="Proteomes" id="UP000076501"/>
    </source>
</evidence>
<dbReference type="SUPFAM" id="SSF56300">
    <property type="entry name" value="Metallo-dependent phosphatases"/>
    <property type="match status" value="1"/>
</dbReference>
<dbReference type="GO" id="GO:0006749">
    <property type="term" value="P:glutathione metabolic process"/>
    <property type="evidence" value="ECO:0007669"/>
    <property type="project" value="TreeGrafter"/>
</dbReference>
<dbReference type="Gene3D" id="3.60.15.10">
    <property type="entry name" value="Ribonuclease Z/Hydroxyacylglutathione hydrolase-like"/>
    <property type="match status" value="1"/>
</dbReference>
<dbReference type="SUPFAM" id="SSF56281">
    <property type="entry name" value="Metallo-hydrolase/oxidoreductase"/>
    <property type="match status" value="1"/>
</dbReference>
<gene>
    <name evidence="2" type="ORF">B4082_5291</name>
</gene>
<dbReference type="AlphaFoldDB" id="A0A164BRW6"/>
<dbReference type="GO" id="GO:0016787">
    <property type="term" value="F:hydrolase activity"/>
    <property type="evidence" value="ECO:0007669"/>
    <property type="project" value="UniProtKB-KW"/>
</dbReference>
<dbReference type="PANTHER" id="PTHR43084">
    <property type="entry name" value="PERSULFIDE DIOXYGENASE ETHE1"/>
    <property type="match status" value="1"/>
</dbReference>
<proteinExistence type="predicted"/>
<dbReference type="InterPro" id="IPR029052">
    <property type="entry name" value="Metallo-depent_PP-like"/>
</dbReference>
<name>A0A164BRW6_BACCE</name>
<dbReference type="SMART" id="SM00849">
    <property type="entry name" value="Lactamase_B"/>
    <property type="match status" value="1"/>
</dbReference>
<comment type="caution">
    <text evidence="2">The sequence shown here is derived from an EMBL/GenBank/DDBJ whole genome shotgun (WGS) entry which is preliminary data.</text>
</comment>
<dbReference type="GO" id="GO:0070813">
    <property type="term" value="P:hydrogen sulfide metabolic process"/>
    <property type="evidence" value="ECO:0007669"/>
    <property type="project" value="TreeGrafter"/>
</dbReference>
<accession>A0A164BRW6</accession>
<evidence type="ECO:0000313" key="2">
    <source>
        <dbReference type="EMBL" id="KZD27345.1"/>
    </source>
</evidence>
<dbReference type="InterPro" id="IPR001279">
    <property type="entry name" value="Metallo-B-lactamas"/>
</dbReference>
<dbReference type="EMBL" id="LJKA01000074">
    <property type="protein sequence ID" value="KZD27345.1"/>
    <property type="molecule type" value="Genomic_DNA"/>
</dbReference>